<feature type="compositionally biased region" description="Basic residues" evidence="1">
    <location>
        <begin position="93"/>
        <end position="109"/>
    </location>
</feature>
<proteinExistence type="predicted"/>
<dbReference type="Proteomes" id="UP001189429">
    <property type="component" value="Unassembled WGS sequence"/>
</dbReference>
<reference evidence="2" key="1">
    <citation type="submission" date="2023-10" db="EMBL/GenBank/DDBJ databases">
        <authorList>
            <person name="Chen Y."/>
            <person name="Shah S."/>
            <person name="Dougan E. K."/>
            <person name="Thang M."/>
            <person name="Chan C."/>
        </authorList>
    </citation>
    <scope>NUCLEOTIDE SEQUENCE [LARGE SCALE GENOMIC DNA]</scope>
</reference>
<evidence type="ECO:0000256" key="1">
    <source>
        <dbReference type="SAM" id="MobiDB-lite"/>
    </source>
</evidence>
<feature type="compositionally biased region" description="Acidic residues" evidence="1">
    <location>
        <begin position="198"/>
        <end position="215"/>
    </location>
</feature>
<dbReference type="EMBL" id="CAUYUJ010019115">
    <property type="protein sequence ID" value="CAK0888690.1"/>
    <property type="molecule type" value="Genomic_DNA"/>
</dbReference>
<keyword evidence="3" id="KW-1185">Reference proteome</keyword>
<sequence>MSIVRFPLEKGLERQMRRLFDEHVLQLASGDAGGSATAGALSFLADEDVQDVLRAFEPELRALFREHAAGEGAYATPQWAPAAPEAAAENPPRRHRRHFGGQNRRSHVRARQDVTVRIKDVLQILSCGGILQPAGSSDAAGAGGAPERWLGPVFQPRGDEALDSDVHPGDSASGAATPVPQSPSPPVRPSSSPGDDTLTADEDGPESAGDAEDAAGEPPCAQAADVLRCDFTATPLQVLRILCELSPPEGLAKVHWSLERGATTEGGEMPLLEFLESEITFVEFSRLLLRLAESKTSEAEFNGDMPLRTRLEGFLAHVFLPSLGTPYVPPPTESPTTDVQPEEEKQPQPASMVEATGAGLPDVNGTYRRAEQIERRPDGGITVYYQETGQFCMVIYPSAVKDGPMWTIQRADNGKRAYVARLGEDPADLDAASAPTSGWEVFDAKGDKASLPGRAPAPAVEPLPEPDADADAEEPEVFWAGFADDSAMEFATYSVPRAWPKDYEDEVAAW</sequence>
<gene>
    <name evidence="2" type="ORF">PCOR1329_LOCUS69428</name>
</gene>
<evidence type="ECO:0000313" key="3">
    <source>
        <dbReference type="Proteomes" id="UP001189429"/>
    </source>
</evidence>
<feature type="compositionally biased region" description="Basic and acidic residues" evidence="1">
    <location>
        <begin position="157"/>
        <end position="168"/>
    </location>
</feature>
<accession>A0ABN9WRE6</accession>
<feature type="region of interest" description="Disordered" evidence="1">
    <location>
        <begin position="75"/>
        <end position="111"/>
    </location>
</feature>
<protein>
    <submittedName>
        <fullName evidence="2">Uncharacterized protein</fullName>
    </submittedName>
</protein>
<organism evidence="2 3">
    <name type="scientific">Prorocentrum cordatum</name>
    <dbReference type="NCBI Taxonomy" id="2364126"/>
    <lineage>
        <taxon>Eukaryota</taxon>
        <taxon>Sar</taxon>
        <taxon>Alveolata</taxon>
        <taxon>Dinophyceae</taxon>
        <taxon>Prorocentrales</taxon>
        <taxon>Prorocentraceae</taxon>
        <taxon>Prorocentrum</taxon>
    </lineage>
</organism>
<feature type="region of interest" description="Disordered" evidence="1">
    <location>
        <begin position="326"/>
        <end position="363"/>
    </location>
</feature>
<feature type="region of interest" description="Disordered" evidence="1">
    <location>
        <begin position="447"/>
        <end position="470"/>
    </location>
</feature>
<name>A0ABN9WRE6_9DINO</name>
<feature type="region of interest" description="Disordered" evidence="1">
    <location>
        <begin position="134"/>
        <end position="218"/>
    </location>
</feature>
<evidence type="ECO:0000313" key="2">
    <source>
        <dbReference type="EMBL" id="CAK0888690.1"/>
    </source>
</evidence>
<comment type="caution">
    <text evidence="2">The sequence shown here is derived from an EMBL/GenBank/DDBJ whole genome shotgun (WGS) entry which is preliminary data.</text>
</comment>
<feature type="compositionally biased region" description="Low complexity" evidence="1">
    <location>
        <begin position="80"/>
        <end position="90"/>
    </location>
</feature>